<dbReference type="SUPFAM" id="SSF51905">
    <property type="entry name" value="FAD/NAD(P)-binding domain"/>
    <property type="match status" value="2"/>
</dbReference>
<evidence type="ECO:0000256" key="7">
    <source>
        <dbReference type="ARBA" id="ARBA00023033"/>
    </source>
</evidence>
<dbReference type="Gene3D" id="3.50.50.60">
    <property type="entry name" value="FAD/NAD(P)-binding domain"/>
    <property type="match status" value="2"/>
</dbReference>
<evidence type="ECO:0000313" key="8">
    <source>
        <dbReference type="EMBL" id="CRG90920.1"/>
    </source>
</evidence>
<evidence type="ECO:0000256" key="1">
    <source>
        <dbReference type="ARBA" id="ARBA00001974"/>
    </source>
</evidence>
<dbReference type="InterPro" id="IPR020946">
    <property type="entry name" value="Flavin_mOase-like"/>
</dbReference>
<dbReference type="AlphaFoldDB" id="A0A0U1M7H4"/>
<proteinExistence type="inferred from homology"/>
<keyword evidence="5" id="KW-0521">NADP</keyword>
<evidence type="ECO:0000256" key="3">
    <source>
        <dbReference type="ARBA" id="ARBA00022630"/>
    </source>
</evidence>
<keyword evidence="9" id="KW-1185">Reference proteome</keyword>
<dbReference type="OrthoDB" id="66881at2759"/>
<comment type="cofactor">
    <cofactor evidence="1">
        <name>FAD</name>
        <dbReference type="ChEBI" id="CHEBI:57692"/>
    </cofactor>
</comment>
<evidence type="ECO:0000256" key="2">
    <source>
        <dbReference type="ARBA" id="ARBA00009183"/>
    </source>
</evidence>
<dbReference type="OMA" id="MVTPLWK"/>
<dbReference type="PANTHER" id="PTHR23023">
    <property type="entry name" value="DIMETHYLANILINE MONOOXYGENASE"/>
    <property type="match status" value="1"/>
</dbReference>
<dbReference type="STRING" id="28573.A0A0U1M7H4"/>
<evidence type="ECO:0000256" key="6">
    <source>
        <dbReference type="ARBA" id="ARBA00023002"/>
    </source>
</evidence>
<keyword evidence="6" id="KW-0560">Oxidoreductase</keyword>
<organism evidence="8 9">
    <name type="scientific">Talaromyces islandicus</name>
    <name type="common">Penicillium islandicum</name>
    <dbReference type="NCBI Taxonomy" id="28573"/>
    <lineage>
        <taxon>Eukaryota</taxon>
        <taxon>Fungi</taxon>
        <taxon>Dikarya</taxon>
        <taxon>Ascomycota</taxon>
        <taxon>Pezizomycotina</taxon>
        <taxon>Eurotiomycetes</taxon>
        <taxon>Eurotiomycetidae</taxon>
        <taxon>Eurotiales</taxon>
        <taxon>Trichocomaceae</taxon>
        <taxon>Talaromyces</taxon>
        <taxon>Talaromyces sect. Islandici</taxon>
    </lineage>
</organism>
<keyword evidence="7 8" id="KW-0503">Monooxygenase</keyword>
<dbReference type="GO" id="GO:0004499">
    <property type="term" value="F:N,N-dimethylaniline monooxygenase activity"/>
    <property type="evidence" value="ECO:0007669"/>
    <property type="project" value="InterPro"/>
</dbReference>
<keyword evidence="3" id="KW-0285">Flavoprotein</keyword>
<accession>A0A0U1M7H4</accession>
<dbReference type="EMBL" id="CVMT01000008">
    <property type="protein sequence ID" value="CRG90920.1"/>
    <property type="molecule type" value="Genomic_DNA"/>
</dbReference>
<dbReference type="InterPro" id="IPR050346">
    <property type="entry name" value="FMO-like"/>
</dbReference>
<name>A0A0U1M7H4_TALIS</name>
<dbReference type="PIRSF" id="PIRSF000332">
    <property type="entry name" value="FMO"/>
    <property type="match status" value="1"/>
</dbReference>
<dbReference type="InterPro" id="IPR036188">
    <property type="entry name" value="FAD/NAD-bd_sf"/>
</dbReference>
<dbReference type="GO" id="GO:0050660">
    <property type="term" value="F:flavin adenine dinucleotide binding"/>
    <property type="evidence" value="ECO:0007669"/>
    <property type="project" value="InterPro"/>
</dbReference>
<dbReference type="FunFam" id="3.50.50.60:FF:000138">
    <property type="entry name" value="Flavin-containing monooxygenase"/>
    <property type="match status" value="1"/>
</dbReference>
<gene>
    <name evidence="8" type="ORF">PISL3812_07966</name>
</gene>
<reference evidence="8 9" key="1">
    <citation type="submission" date="2015-04" db="EMBL/GenBank/DDBJ databases">
        <authorList>
            <person name="Syromyatnikov M.Y."/>
            <person name="Popov V.N."/>
        </authorList>
    </citation>
    <scope>NUCLEOTIDE SEQUENCE [LARGE SCALE GENOMIC DNA]</scope>
    <source>
        <strain evidence="8">WF-38-12</strain>
    </source>
</reference>
<dbReference type="InterPro" id="IPR000960">
    <property type="entry name" value="Flavin_mOase"/>
</dbReference>
<dbReference type="Proteomes" id="UP000054383">
    <property type="component" value="Unassembled WGS sequence"/>
</dbReference>
<keyword evidence="4" id="KW-0274">FAD</keyword>
<comment type="similarity">
    <text evidence="2">Belongs to the FMO family.</text>
</comment>
<dbReference type="GO" id="GO:0050661">
    <property type="term" value="F:NADP binding"/>
    <property type="evidence" value="ECO:0007669"/>
    <property type="project" value="InterPro"/>
</dbReference>
<dbReference type="Pfam" id="PF00743">
    <property type="entry name" value="FMO-like"/>
    <property type="match status" value="2"/>
</dbReference>
<evidence type="ECO:0000313" key="9">
    <source>
        <dbReference type="Proteomes" id="UP000054383"/>
    </source>
</evidence>
<dbReference type="PRINTS" id="PR00370">
    <property type="entry name" value="FMOXYGENASE"/>
</dbReference>
<dbReference type="Pfam" id="PF13450">
    <property type="entry name" value="NAD_binding_8"/>
    <property type="match status" value="1"/>
</dbReference>
<evidence type="ECO:0000256" key="5">
    <source>
        <dbReference type="ARBA" id="ARBA00022857"/>
    </source>
</evidence>
<sequence>MRVAIIGAGPCGLAAAKYLHAEKAFATITIFEQRDDVGGVWYYTQNNTTDVNFSIPHTKPNTSPEEPICTGRISPGGDEEETLEFLSPAYDCLEANIPHTLMNYSDRKFPANTPLFPEHAVVKKYLRGYAEDVRSFISFQTQVVEVSPLQMGSKNTWKVTVKDLVTKKISMHHFDAVVVANGHYSDPYVPDIPGIEQWNKTYPGAITHSKFYRRPDQYRDKKVIIVGNSASGIDLSMQIAQVSLHPVLISEKNQEKTVDINPRLERVPEIVEFIVGDCPSVRFSDGRVEREIDHIIFCTGYLYSFPFLSQLSGPPIVTDGKRPCNLYQHIFYHPRPTLAFVGLPQRIVPFPVSEAQAACIARAFSGRLELPNRKEMEDWETEWIATHGSGKTFNSLAFPLDADYINSLHDYSIQARPKDGLENEGYGKEPPYWSEKEKWVRKMFPMIKAASQELGSRRKEITSLEALGFDFEHWKKIMH</sequence>
<evidence type="ECO:0000256" key="4">
    <source>
        <dbReference type="ARBA" id="ARBA00022827"/>
    </source>
</evidence>
<protein>
    <submittedName>
        <fullName evidence="8">Thiol-specific monooxygenase</fullName>
    </submittedName>
</protein>